<dbReference type="GeneID" id="301127879"/>
<accession>A0ABY9WE71</accession>
<dbReference type="Proteomes" id="UP001303701">
    <property type="component" value="Chromosome"/>
</dbReference>
<dbReference type="Gene3D" id="3.40.50.1820">
    <property type="entry name" value="alpha/beta hydrolase"/>
    <property type="match status" value="1"/>
</dbReference>
<reference evidence="1 2" key="1">
    <citation type="submission" date="2023-09" db="EMBL/GenBank/DDBJ databases">
        <title>Different Types of Thermotolerant Ring-Cleaving Dioxygenases derived from Aeribacillus composti HB-1 applied for multiple aromatic hydrocarbons removal.</title>
        <authorList>
            <person name="Cao L."/>
            <person name="Li M."/>
            <person name="Ma T."/>
        </authorList>
    </citation>
    <scope>NUCLEOTIDE SEQUENCE [LARGE SCALE GENOMIC DNA]</scope>
    <source>
        <strain evidence="1 2">HB-1</strain>
    </source>
</reference>
<dbReference type="InterPro" id="IPR029058">
    <property type="entry name" value="AB_hydrolase_fold"/>
</dbReference>
<name>A0ABY9WE71_9BACI</name>
<evidence type="ECO:0000313" key="2">
    <source>
        <dbReference type="Proteomes" id="UP001303701"/>
    </source>
</evidence>
<dbReference type="GO" id="GO:0016787">
    <property type="term" value="F:hydrolase activity"/>
    <property type="evidence" value="ECO:0007669"/>
    <property type="project" value="UniProtKB-KW"/>
</dbReference>
<evidence type="ECO:0000313" key="1">
    <source>
        <dbReference type="EMBL" id="WNF33070.1"/>
    </source>
</evidence>
<dbReference type="RefSeq" id="WP_311066675.1">
    <property type="nucleotide sequence ID" value="NZ_CP134501.1"/>
</dbReference>
<protein>
    <submittedName>
        <fullName evidence="1">Alpha/beta hydrolase</fullName>
    </submittedName>
</protein>
<sequence>MHVYTKGDGENTIVLLSGLGTAAPVLDFEPLVNELAKNHKVVVVESFRYGWSNVTNKERTVENIVEEIRTALKSNIEGPYILMPPSISGIYSMYYANAYPDEVKAVIGIDFTLPQVLEYFDESAPTMSEYMKYVFTNWNCTIGIIYHS</sequence>
<gene>
    <name evidence="1" type="ORF">RI196_17925</name>
</gene>
<organism evidence="1 2">
    <name type="scientific">Aeribacillus composti</name>
    <dbReference type="NCBI Taxonomy" id="1868734"/>
    <lineage>
        <taxon>Bacteria</taxon>
        <taxon>Bacillati</taxon>
        <taxon>Bacillota</taxon>
        <taxon>Bacilli</taxon>
        <taxon>Bacillales</taxon>
        <taxon>Bacillaceae</taxon>
        <taxon>Aeribacillus</taxon>
    </lineage>
</organism>
<proteinExistence type="predicted"/>
<keyword evidence="1" id="KW-0378">Hydrolase</keyword>
<dbReference type="SUPFAM" id="SSF53474">
    <property type="entry name" value="alpha/beta-Hydrolases"/>
    <property type="match status" value="1"/>
</dbReference>
<keyword evidence="2" id="KW-1185">Reference proteome</keyword>
<dbReference type="EMBL" id="CP134501">
    <property type="protein sequence ID" value="WNF33070.1"/>
    <property type="molecule type" value="Genomic_DNA"/>
</dbReference>